<feature type="region of interest" description="Disordered" evidence="2">
    <location>
        <begin position="307"/>
        <end position="363"/>
    </location>
</feature>
<proteinExistence type="predicted"/>
<keyword evidence="4" id="KW-1185">Reference proteome</keyword>
<feature type="compositionally biased region" description="Basic and acidic residues" evidence="2">
    <location>
        <begin position="353"/>
        <end position="363"/>
    </location>
</feature>
<dbReference type="EMBL" id="JAACJL010000015">
    <property type="protein sequence ID" value="KAF4621008.1"/>
    <property type="molecule type" value="Genomic_DNA"/>
</dbReference>
<name>A0A8H4R195_9AGAR</name>
<reference evidence="3 4" key="1">
    <citation type="submission" date="2019-12" db="EMBL/GenBank/DDBJ databases">
        <authorList>
            <person name="Floudas D."/>
            <person name="Bentzer J."/>
            <person name="Ahren D."/>
            <person name="Johansson T."/>
            <person name="Persson P."/>
            <person name="Tunlid A."/>
        </authorList>
    </citation>
    <scope>NUCLEOTIDE SEQUENCE [LARGE SCALE GENOMIC DNA]</scope>
    <source>
        <strain evidence="3 4">CBS 102.39</strain>
    </source>
</reference>
<feature type="coiled-coil region" evidence="1">
    <location>
        <begin position="170"/>
        <end position="197"/>
    </location>
</feature>
<comment type="caution">
    <text evidence="3">The sequence shown here is derived from an EMBL/GenBank/DDBJ whole genome shotgun (WGS) entry which is preliminary data.</text>
</comment>
<organism evidence="3 4">
    <name type="scientific">Agrocybe pediades</name>
    <dbReference type="NCBI Taxonomy" id="84607"/>
    <lineage>
        <taxon>Eukaryota</taxon>
        <taxon>Fungi</taxon>
        <taxon>Dikarya</taxon>
        <taxon>Basidiomycota</taxon>
        <taxon>Agaricomycotina</taxon>
        <taxon>Agaricomycetes</taxon>
        <taxon>Agaricomycetidae</taxon>
        <taxon>Agaricales</taxon>
        <taxon>Agaricineae</taxon>
        <taxon>Strophariaceae</taxon>
        <taxon>Agrocybe</taxon>
    </lineage>
</organism>
<keyword evidence="1" id="KW-0175">Coiled coil</keyword>
<sequence>MMASLSDQIDRLARTTRAIQATAATIAPPSQSSGPFTSAVLTTHLSDLIRDVDPSELGLFRLVNNPSDNSYERDGRGPQVRRTEFPGATPLKKHVSRRDEVRDVEPEVYAHAALKYIEQYEPIRPMPRAYDQIVTILERLELVRSNIQSLNATLEKVSTAEKVAPTKVRVEQEEQKIKDLQARVAELAQKKESHQASVQLPKKKLEQQQPVKVLAPPSPVSSPQEDKFWGAPAEPSRVLRFTDNLLDEEVNLGDVSSASFGSPLPGGSEFKPLKLFADIAVSDDDDSVEPTVASFAQSPRTKELIVEDEPDETHPEPIYSKSLSSQEGTSQAVTPVSMVSTNEQDTGDTARTNPREKKPKVDEEVQRIVSKIWLTMADILPPPSHTSTSAADPLAADETLSYLRTLSTQTPAPESPIASTVSSVTGDGTNAPTFQQIQIAFLLMLLLSASPHYSMPLNDVKENLTHKAKSSGVTVAGQSATKVLYTCIAKRLLRIDRGGRAQIVKFDI</sequence>
<dbReference type="Proteomes" id="UP000521872">
    <property type="component" value="Unassembled WGS sequence"/>
</dbReference>
<gene>
    <name evidence="3" type="ORF">D9613_000596</name>
</gene>
<evidence type="ECO:0000313" key="4">
    <source>
        <dbReference type="Proteomes" id="UP000521872"/>
    </source>
</evidence>
<feature type="region of interest" description="Disordered" evidence="2">
    <location>
        <begin position="66"/>
        <end position="85"/>
    </location>
</feature>
<dbReference type="AlphaFoldDB" id="A0A8H4R195"/>
<evidence type="ECO:0000313" key="3">
    <source>
        <dbReference type="EMBL" id="KAF4621008.1"/>
    </source>
</evidence>
<protein>
    <submittedName>
        <fullName evidence="3">Uncharacterized protein</fullName>
    </submittedName>
</protein>
<feature type="compositionally biased region" description="Polar residues" evidence="2">
    <location>
        <begin position="321"/>
        <end position="352"/>
    </location>
</feature>
<feature type="compositionally biased region" description="Basic and acidic residues" evidence="2">
    <location>
        <begin position="70"/>
        <end position="84"/>
    </location>
</feature>
<evidence type="ECO:0000256" key="2">
    <source>
        <dbReference type="SAM" id="MobiDB-lite"/>
    </source>
</evidence>
<accession>A0A8H4R195</accession>
<evidence type="ECO:0000256" key="1">
    <source>
        <dbReference type="SAM" id="Coils"/>
    </source>
</evidence>